<keyword evidence="6 9" id="KW-0472">Membrane</keyword>
<keyword evidence="7" id="KW-0868">Chloride</keyword>
<dbReference type="EMBL" id="ML119128">
    <property type="protein sequence ID" value="RPB12589.1"/>
    <property type="molecule type" value="Genomic_DNA"/>
</dbReference>
<dbReference type="SUPFAM" id="SSF81340">
    <property type="entry name" value="Clc chloride channel"/>
    <property type="match status" value="1"/>
</dbReference>
<dbReference type="Proteomes" id="UP000277580">
    <property type="component" value="Unassembled WGS sequence"/>
</dbReference>
<dbReference type="InterPro" id="IPR014743">
    <property type="entry name" value="Cl-channel_core"/>
</dbReference>
<keyword evidence="11" id="KW-1185">Reference proteome</keyword>
<dbReference type="GO" id="GO:0005794">
    <property type="term" value="C:Golgi apparatus"/>
    <property type="evidence" value="ECO:0007669"/>
    <property type="project" value="TreeGrafter"/>
</dbReference>
<evidence type="ECO:0000256" key="7">
    <source>
        <dbReference type="ARBA" id="ARBA00023214"/>
    </source>
</evidence>
<dbReference type="InParanoid" id="A0A3N4KT44"/>
<keyword evidence="2" id="KW-0813">Transport</keyword>
<evidence type="ECO:0000256" key="5">
    <source>
        <dbReference type="ARBA" id="ARBA00023065"/>
    </source>
</evidence>
<evidence type="ECO:0000256" key="6">
    <source>
        <dbReference type="ARBA" id="ARBA00023136"/>
    </source>
</evidence>
<dbReference type="PANTHER" id="PTHR45711:SF3">
    <property type="entry name" value="CLC CHANNEL"/>
    <property type="match status" value="1"/>
</dbReference>
<dbReference type="GO" id="GO:0005247">
    <property type="term" value="F:voltage-gated chloride channel activity"/>
    <property type="evidence" value="ECO:0007669"/>
    <property type="project" value="TreeGrafter"/>
</dbReference>
<dbReference type="InterPro" id="IPR046342">
    <property type="entry name" value="CBS_dom_sf"/>
</dbReference>
<evidence type="ECO:0000256" key="2">
    <source>
        <dbReference type="ARBA" id="ARBA00022448"/>
    </source>
</evidence>
<evidence type="ECO:0000313" key="10">
    <source>
        <dbReference type="EMBL" id="RPB12589.1"/>
    </source>
</evidence>
<evidence type="ECO:0008006" key="12">
    <source>
        <dbReference type="Google" id="ProtNLM"/>
    </source>
</evidence>
<dbReference type="CDD" id="cd03684">
    <property type="entry name" value="ClC_3_like"/>
    <property type="match status" value="1"/>
</dbReference>
<dbReference type="GO" id="GO:0005886">
    <property type="term" value="C:plasma membrane"/>
    <property type="evidence" value="ECO:0007669"/>
    <property type="project" value="TreeGrafter"/>
</dbReference>
<keyword evidence="5" id="KW-0406">Ion transport</keyword>
<dbReference type="Gene3D" id="1.10.3080.10">
    <property type="entry name" value="Clc chloride channel"/>
    <property type="match status" value="1"/>
</dbReference>
<dbReference type="PANTHER" id="PTHR45711">
    <property type="entry name" value="CHLORIDE CHANNEL PROTEIN"/>
    <property type="match status" value="1"/>
</dbReference>
<dbReference type="STRING" id="1392247.A0A3N4KT44"/>
<organism evidence="10 11">
    <name type="scientific">Morchella conica CCBAS932</name>
    <dbReference type="NCBI Taxonomy" id="1392247"/>
    <lineage>
        <taxon>Eukaryota</taxon>
        <taxon>Fungi</taxon>
        <taxon>Dikarya</taxon>
        <taxon>Ascomycota</taxon>
        <taxon>Pezizomycotina</taxon>
        <taxon>Pezizomycetes</taxon>
        <taxon>Pezizales</taxon>
        <taxon>Morchellaceae</taxon>
        <taxon>Morchella</taxon>
    </lineage>
</organism>
<keyword evidence="3 9" id="KW-0812">Transmembrane</keyword>
<evidence type="ECO:0000256" key="9">
    <source>
        <dbReference type="SAM" id="Phobius"/>
    </source>
</evidence>
<evidence type="ECO:0000256" key="3">
    <source>
        <dbReference type="ARBA" id="ARBA00022692"/>
    </source>
</evidence>
<protein>
    <recommendedName>
        <fullName evidence="12">Chloride channel protein</fullName>
    </recommendedName>
</protein>
<keyword evidence="4 9" id="KW-1133">Transmembrane helix</keyword>
<feature type="transmembrane region" description="Helical" evidence="9">
    <location>
        <begin position="234"/>
        <end position="250"/>
    </location>
</feature>
<name>A0A3N4KT44_9PEZI</name>
<feature type="region of interest" description="Disordered" evidence="8">
    <location>
        <begin position="1"/>
        <end position="28"/>
    </location>
</feature>
<proteinExistence type="predicted"/>
<dbReference type="SUPFAM" id="SSF54631">
    <property type="entry name" value="CBS-domain pair"/>
    <property type="match status" value="1"/>
</dbReference>
<feature type="transmembrane region" description="Helical" evidence="9">
    <location>
        <begin position="200"/>
        <end position="222"/>
    </location>
</feature>
<evidence type="ECO:0000256" key="1">
    <source>
        <dbReference type="ARBA" id="ARBA00004141"/>
    </source>
</evidence>
<comment type="subcellular location">
    <subcellularLocation>
        <location evidence="1">Membrane</location>
        <topology evidence="1">Multi-pass membrane protein</topology>
    </subcellularLocation>
</comment>
<dbReference type="Pfam" id="PF00654">
    <property type="entry name" value="Voltage_CLC"/>
    <property type="match status" value="1"/>
</dbReference>
<feature type="transmembrane region" description="Helical" evidence="9">
    <location>
        <begin position="74"/>
        <end position="94"/>
    </location>
</feature>
<gene>
    <name evidence="10" type="ORF">P167DRAFT_506639</name>
</gene>
<feature type="transmembrane region" description="Helical" evidence="9">
    <location>
        <begin position="435"/>
        <end position="452"/>
    </location>
</feature>
<dbReference type="OrthoDB" id="44789at2759"/>
<sequence>MPDKHITEISGDAQAASPGPLLTNERDEDDNELLSVGERLPYNEYTTIDWMHELIKDSTRHRHLSSKSRVFESLQGWLAAALIGFFTAVVAYIVDITQASVFDWKDGYCSTSPLLDKGRCCKVFDELEGGCSDWREWMDGWGKGPLYLAVAVSYGILSAGLTMTTRHVLPRVDCEKNETKIMYMASGSGIPEIKTILSGFVIKGFLGFRVLFIKATGAVFAVGSGMCLGKEGPFVHISACVGNIVARLFPKYRDNARKQREIISASCAAGLSVAFGAPIGGVLFSFEEISTYFPRKVLWRSFFCSLIAAATLKQLNPLGTGKLILFETSYNTTYSPLDYFFFVFLGIFGGVFGAAFCKANFLWSKKFRRIPIIRNHPVLEVFAVVALTGILQYPNPITRQGGDSLIKSMLVECTKDSKDWLCSVEKNDPRAARMWLIYGVFTKLFLTTITFGCKVPSGIIIPALDAGALCGRLVGLSVVDASPGIFAMVGAAAALAGVTRMTLSLCVIMFELTGELEFVLPHMIAILVAKWTADSLEKEGIYDLAQMILGHPFLDAEAAISAARKEDALVRKLIPPKQTMEEITVHLGSDGCVSRDLLEGKLALLRRRGLMDAGLVLVEDRMLRGYISEGELEFGLGKELDCNSVRLICDGEGVTQEDTLDLSMFVDQTPMVLSELAPMEYAVELFGKLGLRYVCVTRERTGELIGVVIKKRLVGYLESIRSSAH</sequence>
<feature type="transmembrane region" description="Helical" evidence="9">
    <location>
        <begin position="262"/>
        <end position="286"/>
    </location>
</feature>
<reference evidence="10 11" key="1">
    <citation type="journal article" date="2018" name="Nat. Ecol. Evol.">
        <title>Pezizomycetes genomes reveal the molecular basis of ectomycorrhizal truffle lifestyle.</title>
        <authorList>
            <person name="Murat C."/>
            <person name="Payen T."/>
            <person name="Noel B."/>
            <person name="Kuo A."/>
            <person name="Morin E."/>
            <person name="Chen J."/>
            <person name="Kohler A."/>
            <person name="Krizsan K."/>
            <person name="Balestrini R."/>
            <person name="Da Silva C."/>
            <person name="Montanini B."/>
            <person name="Hainaut M."/>
            <person name="Levati E."/>
            <person name="Barry K.W."/>
            <person name="Belfiori B."/>
            <person name="Cichocki N."/>
            <person name="Clum A."/>
            <person name="Dockter R.B."/>
            <person name="Fauchery L."/>
            <person name="Guy J."/>
            <person name="Iotti M."/>
            <person name="Le Tacon F."/>
            <person name="Lindquist E.A."/>
            <person name="Lipzen A."/>
            <person name="Malagnac F."/>
            <person name="Mello A."/>
            <person name="Molinier V."/>
            <person name="Miyauchi S."/>
            <person name="Poulain J."/>
            <person name="Riccioni C."/>
            <person name="Rubini A."/>
            <person name="Sitrit Y."/>
            <person name="Splivallo R."/>
            <person name="Traeger S."/>
            <person name="Wang M."/>
            <person name="Zifcakova L."/>
            <person name="Wipf D."/>
            <person name="Zambonelli A."/>
            <person name="Paolocci F."/>
            <person name="Nowrousian M."/>
            <person name="Ottonello S."/>
            <person name="Baldrian P."/>
            <person name="Spatafora J.W."/>
            <person name="Henrissat B."/>
            <person name="Nagy L.G."/>
            <person name="Aury J.M."/>
            <person name="Wincker P."/>
            <person name="Grigoriev I.V."/>
            <person name="Bonfante P."/>
            <person name="Martin F.M."/>
        </authorList>
    </citation>
    <scope>NUCLEOTIDE SEQUENCE [LARGE SCALE GENOMIC DNA]</scope>
    <source>
        <strain evidence="10 11">CCBAS932</strain>
    </source>
</reference>
<dbReference type="InterPro" id="IPR001807">
    <property type="entry name" value="ClC"/>
</dbReference>
<dbReference type="AlphaFoldDB" id="A0A3N4KT44"/>
<feature type="transmembrane region" description="Helical" evidence="9">
    <location>
        <begin position="339"/>
        <end position="357"/>
    </location>
</feature>
<dbReference type="GO" id="GO:0005769">
    <property type="term" value="C:early endosome"/>
    <property type="evidence" value="ECO:0007669"/>
    <property type="project" value="TreeGrafter"/>
</dbReference>
<accession>A0A3N4KT44</accession>
<evidence type="ECO:0000256" key="4">
    <source>
        <dbReference type="ARBA" id="ARBA00022989"/>
    </source>
</evidence>
<evidence type="ECO:0000313" key="11">
    <source>
        <dbReference type="Proteomes" id="UP000277580"/>
    </source>
</evidence>
<feature type="transmembrane region" description="Helical" evidence="9">
    <location>
        <begin position="485"/>
        <end position="510"/>
    </location>
</feature>
<feature type="transmembrane region" description="Helical" evidence="9">
    <location>
        <begin position="144"/>
        <end position="163"/>
    </location>
</feature>
<dbReference type="PRINTS" id="PR00762">
    <property type="entry name" value="CLCHANNEL"/>
</dbReference>
<evidence type="ECO:0000256" key="8">
    <source>
        <dbReference type="SAM" id="MobiDB-lite"/>
    </source>
</evidence>